<evidence type="ECO:0000313" key="5">
    <source>
        <dbReference type="EMBL" id="CUP45134.1"/>
    </source>
</evidence>
<dbReference type="EMBL" id="CZBE01000004">
    <property type="protein sequence ID" value="CUP45134.1"/>
    <property type="molecule type" value="Genomic_DNA"/>
</dbReference>
<reference evidence="7 10" key="4">
    <citation type="submission" date="2018-08" db="EMBL/GenBank/DDBJ databases">
        <title>A genome reference for cultivated species of the human gut microbiota.</title>
        <authorList>
            <person name="Zou Y."/>
            <person name="Xue W."/>
            <person name="Luo G."/>
        </authorList>
    </citation>
    <scope>NUCLEOTIDE SEQUENCE [LARGE SCALE GENOMIC DNA]</scope>
    <source>
        <strain evidence="7 10">TF05-12AC</strain>
    </source>
</reference>
<dbReference type="SUPFAM" id="SSF51206">
    <property type="entry name" value="cAMP-binding domain-like"/>
    <property type="match status" value="1"/>
</dbReference>
<evidence type="ECO:0000313" key="9">
    <source>
        <dbReference type="Proteomes" id="UP000196386"/>
    </source>
</evidence>
<dbReference type="GO" id="GO:0006355">
    <property type="term" value="P:regulation of DNA-templated transcription"/>
    <property type="evidence" value="ECO:0007669"/>
    <property type="project" value="InterPro"/>
</dbReference>
<keyword evidence="2" id="KW-0238">DNA-binding</keyword>
<dbReference type="OrthoDB" id="9776746at2"/>
<dbReference type="InterPro" id="IPR014710">
    <property type="entry name" value="RmlC-like_jellyroll"/>
</dbReference>
<dbReference type="PROSITE" id="PS51063">
    <property type="entry name" value="HTH_CRP_2"/>
    <property type="match status" value="1"/>
</dbReference>
<dbReference type="InterPro" id="IPR000595">
    <property type="entry name" value="cNMP-bd_dom"/>
</dbReference>
<dbReference type="SUPFAM" id="SSF46785">
    <property type="entry name" value="Winged helix' DNA-binding domain"/>
    <property type="match status" value="1"/>
</dbReference>
<dbReference type="GO" id="GO:0003677">
    <property type="term" value="F:DNA binding"/>
    <property type="evidence" value="ECO:0007669"/>
    <property type="project" value="UniProtKB-KW"/>
</dbReference>
<proteinExistence type="predicted"/>
<accession>A0A174N8T8</accession>
<dbReference type="Gene3D" id="2.60.120.10">
    <property type="entry name" value="Jelly Rolls"/>
    <property type="match status" value="1"/>
</dbReference>
<dbReference type="EMBL" id="NFKP01000018">
    <property type="protein sequence ID" value="OUP68383.1"/>
    <property type="molecule type" value="Genomic_DNA"/>
</dbReference>
<organism evidence="5 8">
    <name type="scientific">Anaerotruncus colihominis</name>
    <dbReference type="NCBI Taxonomy" id="169435"/>
    <lineage>
        <taxon>Bacteria</taxon>
        <taxon>Bacillati</taxon>
        <taxon>Bacillota</taxon>
        <taxon>Clostridia</taxon>
        <taxon>Eubacteriales</taxon>
        <taxon>Oscillospiraceae</taxon>
        <taxon>Anaerotruncus</taxon>
    </lineage>
</organism>
<dbReference type="AlphaFoldDB" id="A0A174N8T8"/>
<dbReference type="SMART" id="SM00419">
    <property type="entry name" value="HTH_CRP"/>
    <property type="match status" value="1"/>
</dbReference>
<evidence type="ECO:0000256" key="2">
    <source>
        <dbReference type="ARBA" id="ARBA00023125"/>
    </source>
</evidence>
<sequence>MEQEEIYRYLARSFPVWERLNAREQAGLAEHTAQVHYEKGARLHGAGTECIGVLFVMRGRLRAYMLSQEGREITLYRLGAGEICILSASCVLSEITFDVHIDAEEDTDALLTGAPYFSALCEQSIYAECFSYKLAAERFSDVMWAMQQLLFMRMDQRLAILLWDEFSKAGSDVIRLTHEQAARCMGSAREVVTRVLRYFVGEGIVSLSRGSIRLLDRKKLRALAFSGEEGV</sequence>
<evidence type="ECO:0000256" key="1">
    <source>
        <dbReference type="ARBA" id="ARBA00023015"/>
    </source>
</evidence>
<evidence type="ECO:0000313" key="8">
    <source>
        <dbReference type="Proteomes" id="UP000095765"/>
    </source>
</evidence>
<evidence type="ECO:0000259" key="4">
    <source>
        <dbReference type="PROSITE" id="PS51063"/>
    </source>
</evidence>
<dbReference type="InterPro" id="IPR012318">
    <property type="entry name" value="HTH_CRP"/>
</dbReference>
<evidence type="ECO:0000256" key="3">
    <source>
        <dbReference type="ARBA" id="ARBA00023163"/>
    </source>
</evidence>
<dbReference type="EMBL" id="QVME01000003">
    <property type="protein sequence ID" value="RGE68176.1"/>
    <property type="molecule type" value="Genomic_DNA"/>
</dbReference>
<dbReference type="Proteomes" id="UP000260828">
    <property type="component" value="Unassembled WGS sequence"/>
</dbReference>
<evidence type="ECO:0000313" key="6">
    <source>
        <dbReference type="EMBL" id="OUP68383.1"/>
    </source>
</evidence>
<dbReference type="RefSeq" id="WP_006876769.1">
    <property type="nucleotide sequence ID" value="NZ_CABIWA010000004.1"/>
</dbReference>
<reference evidence="6" key="3">
    <citation type="journal article" date="2018" name="BMC Genomics">
        <title>Whole genome sequencing and function prediction of 133 gut anaerobes isolated from chicken caecum in pure cultures.</title>
        <authorList>
            <person name="Medvecky M."/>
            <person name="Cejkova D."/>
            <person name="Polansky O."/>
            <person name="Karasova D."/>
            <person name="Kubasova T."/>
            <person name="Cizek A."/>
            <person name="Rychlik I."/>
        </authorList>
    </citation>
    <scope>NUCLEOTIDE SEQUENCE</scope>
    <source>
        <strain evidence="6">An175</strain>
    </source>
</reference>
<reference evidence="5 8" key="1">
    <citation type="submission" date="2015-09" db="EMBL/GenBank/DDBJ databases">
        <authorList>
            <consortium name="Pathogen Informatics"/>
        </authorList>
    </citation>
    <scope>NUCLEOTIDE SEQUENCE [LARGE SCALE GENOMIC DNA]</scope>
    <source>
        <strain evidence="5 8">2789STDY5834939</strain>
    </source>
</reference>
<evidence type="ECO:0000313" key="7">
    <source>
        <dbReference type="EMBL" id="RGE68176.1"/>
    </source>
</evidence>
<gene>
    <name evidence="6" type="ORF">B5F11_13355</name>
    <name evidence="7" type="ORF">DXC40_07455</name>
    <name evidence="5" type="ORF">ERS852551_00849</name>
</gene>
<dbReference type="Gene3D" id="1.10.10.10">
    <property type="entry name" value="Winged helix-like DNA-binding domain superfamily/Winged helix DNA-binding domain"/>
    <property type="match status" value="1"/>
</dbReference>
<dbReference type="Pfam" id="PF00027">
    <property type="entry name" value="cNMP_binding"/>
    <property type="match status" value="1"/>
</dbReference>
<protein>
    <submittedName>
        <fullName evidence="5 6">CRP/FNR family transcriptional regulator</fullName>
    </submittedName>
</protein>
<dbReference type="InterPro" id="IPR036390">
    <property type="entry name" value="WH_DNA-bd_sf"/>
</dbReference>
<dbReference type="CDD" id="cd00038">
    <property type="entry name" value="CAP_ED"/>
    <property type="match status" value="1"/>
</dbReference>
<dbReference type="Proteomes" id="UP000095765">
    <property type="component" value="Unassembled WGS sequence"/>
</dbReference>
<dbReference type="InterPro" id="IPR036388">
    <property type="entry name" value="WH-like_DNA-bd_sf"/>
</dbReference>
<dbReference type="InterPro" id="IPR018490">
    <property type="entry name" value="cNMP-bd_dom_sf"/>
</dbReference>
<keyword evidence="3" id="KW-0804">Transcription</keyword>
<name>A0A174N8T8_9FIRM</name>
<feature type="domain" description="HTH crp-type" evidence="4">
    <location>
        <begin position="152"/>
        <end position="218"/>
    </location>
</feature>
<keyword evidence="1" id="KW-0805">Transcription regulation</keyword>
<dbReference type="Proteomes" id="UP000196386">
    <property type="component" value="Unassembled WGS sequence"/>
</dbReference>
<dbReference type="Pfam" id="PF13545">
    <property type="entry name" value="HTH_Crp_2"/>
    <property type="match status" value="1"/>
</dbReference>
<evidence type="ECO:0000313" key="10">
    <source>
        <dbReference type="Proteomes" id="UP000260828"/>
    </source>
</evidence>
<dbReference type="GeneID" id="72463196"/>
<reference evidence="9" key="2">
    <citation type="submission" date="2017-04" db="EMBL/GenBank/DDBJ databases">
        <title>Function of individual gut microbiota members based on whole genome sequencing of pure cultures obtained from chicken caecum.</title>
        <authorList>
            <person name="Medvecky M."/>
            <person name="Cejkova D."/>
            <person name="Polansky O."/>
            <person name="Karasova D."/>
            <person name="Kubasova T."/>
            <person name="Cizek A."/>
            <person name="Rychlik I."/>
        </authorList>
    </citation>
    <scope>NUCLEOTIDE SEQUENCE [LARGE SCALE GENOMIC DNA]</scope>
    <source>
        <strain evidence="9">An175</strain>
    </source>
</reference>